<accession>A0AAW0ZIA6</accession>
<keyword evidence="3" id="KW-1185">Reference proteome</keyword>
<dbReference type="Proteomes" id="UP001432146">
    <property type="component" value="Unassembled WGS sequence"/>
</dbReference>
<comment type="caution">
    <text evidence="2">The sequence shown here is derived from an EMBL/GenBank/DDBJ whole genome shotgun (WGS) entry which is preliminary data.</text>
</comment>
<name>A0AAW0ZIA6_9HYME</name>
<reference evidence="2 3" key="1">
    <citation type="submission" date="2024-05" db="EMBL/GenBank/DDBJ databases">
        <title>The nuclear and mitochondrial genome assemblies of Tetragonisca angustula (Apidae: Meliponini), a tiny yet remarkable pollinator in the Neotropics.</title>
        <authorList>
            <person name="Ferrari R."/>
            <person name="Ricardo P.C."/>
            <person name="Dias F.C."/>
            <person name="Araujo N.S."/>
            <person name="Soares D.O."/>
            <person name="Zhou Q.-S."/>
            <person name="Zhu C.-D."/>
            <person name="Coutinho L."/>
            <person name="Airas M.C."/>
            <person name="Batista T.M."/>
        </authorList>
    </citation>
    <scope>NUCLEOTIDE SEQUENCE [LARGE SCALE GENOMIC DNA]</scope>
    <source>
        <strain evidence="2">ASF017062</strain>
        <tissue evidence="2">Abdomen</tissue>
    </source>
</reference>
<gene>
    <name evidence="2" type="ORF">QLX08_009058</name>
</gene>
<organism evidence="2 3">
    <name type="scientific">Tetragonisca angustula</name>
    <dbReference type="NCBI Taxonomy" id="166442"/>
    <lineage>
        <taxon>Eukaryota</taxon>
        <taxon>Metazoa</taxon>
        <taxon>Ecdysozoa</taxon>
        <taxon>Arthropoda</taxon>
        <taxon>Hexapoda</taxon>
        <taxon>Insecta</taxon>
        <taxon>Pterygota</taxon>
        <taxon>Neoptera</taxon>
        <taxon>Endopterygota</taxon>
        <taxon>Hymenoptera</taxon>
        <taxon>Apocrita</taxon>
        <taxon>Aculeata</taxon>
        <taxon>Apoidea</taxon>
        <taxon>Anthophila</taxon>
        <taxon>Apidae</taxon>
        <taxon>Tetragonisca</taxon>
    </lineage>
</organism>
<dbReference type="EMBL" id="JAWNGG020000195">
    <property type="protein sequence ID" value="KAK9297121.1"/>
    <property type="molecule type" value="Genomic_DNA"/>
</dbReference>
<dbReference type="AlphaFoldDB" id="A0AAW0ZIA6"/>
<evidence type="ECO:0000313" key="3">
    <source>
        <dbReference type="Proteomes" id="UP001432146"/>
    </source>
</evidence>
<evidence type="ECO:0000313" key="2">
    <source>
        <dbReference type="EMBL" id="KAK9297121.1"/>
    </source>
</evidence>
<protein>
    <submittedName>
        <fullName evidence="2">Uncharacterized protein</fullName>
    </submittedName>
</protein>
<feature type="region of interest" description="Disordered" evidence="1">
    <location>
        <begin position="56"/>
        <end position="86"/>
    </location>
</feature>
<sequence length="126" mass="14503">MVEKWHEPFFLRPACYDDCCGGDGNRSRDESRLSRDFSCAEVQFRAETNTDDDCATVTERKEAVREKDDREKENSGSKVASANGRTRKSLCDSTFMRSVYNSRSSHVQLISTFRFYWKSPLLANPL</sequence>
<evidence type="ECO:0000256" key="1">
    <source>
        <dbReference type="SAM" id="MobiDB-lite"/>
    </source>
</evidence>
<proteinExistence type="predicted"/>
<feature type="compositionally biased region" description="Basic and acidic residues" evidence="1">
    <location>
        <begin position="58"/>
        <end position="75"/>
    </location>
</feature>